<name>A0A381WK27_9ZZZZ</name>
<dbReference type="SUPFAM" id="SSF53850">
    <property type="entry name" value="Periplasmic binding protein-like II"/>
    <property type="match status" value="1"/>
</dbReference>
<reference evidence="2" key="1">
    <citation type="submission" date="2018-05" db="EMBL/GenBank/DDBJ databases">
        <authorList>
            <person name="Lanie J.A."/>
            <person name="Ng W.-L."/>
            <person name="Kazmierczak K.M."/>
            <person name="Andrzejewski T.M."/>
            <person name="Davidsen T.M."/>
            <person name="Wayne K.J."/>
            <person name="Tettelin H."/>
            <person name="Glass J.I."/>
            <person name="Rusch D."/>
            <person name="Podicherti R."/>
            <person name="Tsui H.-C.T."/>
            <person name="Winkler M.E."/>
        </authorList>
    </citation>
    <scope>NUCLEOTIDE SEQUENCE</scope>
</reference>
<evidence type="ECO:0000259" key="1">
    <source>
        <dbReference type="Pfam" id="PF09084"/>
    </source>
</evidence>
<evidence type="ECO:0000313" key="2">
    <source>
        <dbReference type="EMBL" id="SVA52866.1"/>
    </source>
</evidence>
<gene>
    <name evidence="2" type="ORF">METZ01_LOCUS105720</name>
</gene>
<dbReference type="AlphaFoldDB" id="A0A381WK27"/>
<organism evidence="2">
    <name type="scientific">marine metagenome</name>
    <dbReference type="NCBI Taxonomy" id="408172"/>
    <lineage>
        <taxon>unclassified sequences</taxon>
        <taxon>metagenomes</taxon>
        <taxon>ecological metagenomes</taxon>
    </lineage>
</organism>
<dbReference type="InterPro" id="IPR015168">
    <property type="entry name" value="SsuA/THI5"/>
</dbReference>
<feature type="domain" description="SsuA/THI5-like" evidence="1">
    <location>
        <begin position="86"/>
        <end position="258"/>
    </location>
</feature>
<accession>A0A381WK27</accession>
<protein>
    <recommendedName>
        <fullName evidence="1">SsuA/THI5-like domain-containing protein</fullName>
    </recommendedName>
</protein>
<dbReference type="Gene3D" id="3.40.190.10">
    <property type="entry name" value="Periplasmic binding protein-like II"/>
    <property type="match status" value="2"/>
</dbReference>
<sequence>MRKICTAVIVAMTAALTNPLQAKDKITYAHLIDPSLEGLLYAIKTGIVKSSTVEVDAKALAIPALIQSTPTKRFDVIMNAVMAIPLAKKRGLNLVVLSTALRAGAGREGGSVWVKADSPYQSAKDLKGKTIGNYALRATGTTWIRIALWKAHGMNVSYEGGDMKWVQLPAPTLLGALETGRIDAATLIHAQAYAASKSGKYRTVAETSKDIYKLFGIDTVSAVNVSYPEKLKARPAAFKEFNRMLKASVDYAVANPKKVGQAISKTNKISPEFFAVWMKRFAFFPAVVSKSDMKSMETVWQNAKEMGIIKKYPAASSVVWEHAIRE</sequence>
<dbReference type="PANTHER" id="PTHR30024">
    <property type="entry name" value="ALIPHATIC SULFONATES-BINDING PROTEIN-RELATED"/>
    <property type="match status" value="1"/>
</dbReference>
<dbReference type="Pfam" id="PF09084">
    <property type="entry name" value="NMT1"/>
    <property type="match status" value="1"/>
</dbReference>
<proteinExistence type="predicted"/>
<dbReference type="EMBL" id="UINC01012055">
    <property type="protein sequence ID" value="SVA52866.1"/>
    <property type="molecule type" value="Genomic_DNA"/>
</dbReference>